<sequence length="88" mass="9859">MHLSIKLSPSLLNEFILKLSDRGKIMEGTAKYLDACLSSMQVNSEKKHTGMSWNALQANDWTDKKMDSGDKRRATNLTCDKKEAAIKA</sequence>
<dbReference type="Proteomes" id="UP001372834">
    <property type="component" value="Unassembled WGS sequence"/>
</dbReference>
<comment type="caution">
    <text evidence="1">The sequence shown here is derived from an EMBL/GenBank/DDBJ whole genome shotgun (WGS) entry which is preliminary data.</text>
</comment>
<name>A0AAN8RVV2_POLSC</name>
<evidence type="ECO:0000313" key="2">
    <source>
        <dbReference type="Proteomes" id="UP001372834"/>
    </source>
</evidence>
<dbReference type="EMBL" id="JAWJWE010000036">
    <property type="protein sequence ID" value="KAK6628538.1"/>
    <property type="molecule type" value="Genomic_DNA"/>
</dbReference>
<gene>
    <name evidence="1" type="ORF">RUM43_002353</name>
</gene>
<evidence type="ECO:0000313" key="1">
    <source>
        <dbReference type="EMBL" id="KAK6628538.1"/>
    </source>
</evidence>
<accession>A0AAN8RVV2</accession>
<reference evidence="1 2" key="1">
    <citation type="submission" date="2023-10" db="EMBL/GenBank/DDBJ databases">
        <title>Genomes of two closely related lineages of the louse Polyplax serrata with different host specificities.</title>
        <authorList>
            <person name="Martinu J."/>
            <person name="Tarabai H."/>
            <person name="Stefka J."/>
            <person name="Hypsa V."/>
        </authorList>
    </citation>
    <scope>NUCLEOTIDE SEQUENCE [LARGE SCALE GENOMIC DNA]</scope>
    <source>
        <strain evidence="1">HR10_N</strain>
    </source>
</reference>
<protein>
    <submittedName>
        <fullName evidence="1">Uncharacterized protein</fullName>
    </submittedName>
</protein>
<organism evidence="1 2">
    <name type="scientific">Polyplax serrata</name>
    <name type="common">Common mouse louse</name>
    <dbReference type="NCBI Taxonomy" id="468196"/>
    <lineage>
        <taxon>Eukaryota</taxon>
        <taxon>Metazoa</taxon>
        <taxon>Ecdysozoa</taxon>
        <taxon>Arthropoda</taxon>
        <taxon>Hexapoda</taxon>
        <taxon>Insecta</taxon>
        <taxon>Pterygota</taxon>
        <taxon>Neoptera</taxon>
        <taxon>Paraneoptera</taxon>
        <taxon>Psocodea</taxon>
        <taxon>Troctomorpha</taxon>
        <taxon>Phthiraptera</taxon>
        <taxon>Anoplura</taxon>
        <taxon>Polyplacidae</taxon>
        <taxon>Polyplax</taxon>
    </lineage>
</organism>
<dbReference type="AlphaFoldDB" id="A0AAN8RVV2"/>
<proteinExistence type="predicted"/>